<proteinExistence type="evidence at transcript level"/>
<reference evidence="1" key="1">
    <citation type="submission" date="2012-12" db="EMBL/GenBank/DDBJ databases">
        <title>Identification and characterization of a phenylalanine ammonia-lyase gene family in Isatis indigotica Fort.</title>
        <authorList>
            <person name="Liu Q."/>
            <person name="Chen J."/>
            <person name="Zhou X."/>
            <person name="Di P."/>
            <person name="Xiao Y."/>
            <person name="Xuan H."/>
            <person name="Zhang L."/>
            <person name="Chen W."/>
        </authorList>
    </citation>
    <scope>NUCLEOTIDE SEQUENCE</scope>
    <source>
        <tissue evidence="1">Salivary gland</tissue>
    </source>
</reference>
<organism evidence="1">
    <name type="scientific">Ixodes ricinus</name>
    <name type="common">Common tick</name>
    <name type="synonym">Acarus ricinus</name>
    <dbReference type="NCBI Taxonomy" id="34613"/>
    <lineage>
        <taxon>Eukaryota</taxon>
        <taxon>Metazoa</taxon>
        <taxon>Ecdysozoa</taxon>
        <taxon>Arthropoda</taxon>
        <taxon>Chelicerata</taxon>
        <taxon>Arachnida</taxon>
        <taxon>Acari</taxon>
        <taxon>Parasitiformes</taxon>
        <taxon>Ixodida</taxon>
        <taxon>Ixodoidea</taxon>
        <taxon>Ixodidae</taxon>
        <taxon>Ixodinae</taxon>
        <taxon>Ixodes</taxon>
    </lineage>
</organism>
<accession>A0A0K8RLT0</accession>
<protein>
    <submittedName>
        <fullName evidence="1">Putative cytotoxin-like protein</fullName>
    </submittedName>
</protein>
<dbReference type="AlphaFoldDB" id="A0A0K8RLT0"/>
<name>A0A0K8RLT0_IXORI</name>
<sequence>MTEGLIHGLDTALRRMGRTASRGNATDGLSKQSCAPWTFSEVNTTFLALNYRRRTCLGELKLAWVHVVTVDYDRSLEITGSETRVASLQHRCPEPTI</sequence>
<evidence type="ECO:0000313" key="1">
    <source>
        <dbReference type="EMBL" id="JAA72067.1"/>
    </source>
</evidence>
<dbReference type="EMBL" id="GADI01001741">
    <property type="protein sequence ID" value="JAA72067.1"/>
    <property type="molecule type" value="mRNA"/>
</dbReference>